<evidence type="ECO:0000256" key="2">
    <source>
        <dbReference type="ARBA" id="ARBA00022448"/>
    </source>
</evidence>
<evidence type="ECO:0000256" key="7">
    <source>
        <dbReference type="SAM" id="Phobius"/>
    </source>
</evidence>
<evidence type="ECO:0000256" key="4">
    <source>
        <dbReference type="ARBA" id="ARBA00022692"/>
    </source>
</evidence>
<dbReference type="InterPro" id="IPR036259">
    <property type="entry name" value="MFS_trans_sf"/>
</dbReference>
<evidence type="ECO:0000256" key="3">
    <source>
        <dbReference type="ARBA" id="ARBA00022475"/>
    </source>
</evidence>
<feature type="transmembrane region" description="Helical" evidence="7">
    <location>
        <begin position="117"/>
        <end position="135"/>
    </location>
</feature>
<feature type="transmembrane region" description="Helical" evidence="7">
    <location>
        <begin position="324"/>
        <end position="346"/>
    </location>
</feature>
<feature type="transmembrane region" description="Helical" evidence="7">
    <location>
        <begin position="234"/>
        <end position="258"/>
    </location>
</feature>
<keyword evidence="4 7" id="KW-0812">Transmembrane</keyword>
<feature type="transmembrane region" description="Helical" evidence="7">
    <location>
        <begin position="32"/>
        <end position="52"/>
    </location>
</feature>
<feature type="transmembrane region" description="Helical" evidence="7">
    <location>
        <begin position="59"/>
        <end position="77"/>
    </location>
</feature>
<dbReference type="PANTHER" id="PTHR23513:SF6">
    <property type="entry name" value="MAJOR FACILITATOR SUPERFAMILY ASSOCIATED DOMAIN-CONTAINING PROTEIN"/>
    <property type="match status" value="1"/>
</dbReference>
<feature type="transmembrane region" description="Helical" evidence="7">
    <location>
        <begin position="297"/>
        <end position="318"/>
    </location>
</feature>
<keyword evidence="6 7" id="KW-0472">Membrane</keyword>
<reference evidence="9" key="1">
    <citation type="journal article" date="2019" name="Int. J. Syst. Evol. Microbiol.">
        <title>The Global Catalogue of Microorganisms (GCM) 10K type strain sequencing project: providing services to taxonomists for standard genome sequencing and annotation.</title>
        <authorList>
            <consortium name="The Broad Institute Genomics Platform"/>
            <consortium name="The Broad Institute Genome Sequencing Center for Infectious Disease"/>
            <person name="Wu L."/>
            <person name="Ma J."/>
        </authorList>
    </citation>
    <scope>NUCLEOTIDE SEQUENCE [LARGE SCALE GENOMIC DNA]</scope>
    <source>
        <strain evidence="9">JCM 17440</strain>
    </source>
</reference>
<comment type="subcellular location">
    <subcellularLocation>
        <location evidence="1">Cell membrane</location>
        <topology evidence="1">Multi-pass membrane protein</topology>
    </subcellularLocation>
</comment>
<comment type="caution">
    <text evidence="8">The sequence shown here is derived from an EMBL/GenBank/DDBJ whole genome shotgun (WGS) entry which is preliminary data.</text>
</comment>
<sequence>MTERSATSSEALPAEVPLRRNRDFMLLWSGQIASDLGTRVTTIAFPLLVIAMTHSPAKAGIAGFCATLPYALFYLPAGAMLDRYDRKRTMLICEVGRFLALGSIVAAAWMGRLTFSHILVVSFVGGTFFVFFSVAEKSVVPTIVPASQLTTALARQEARSRAAVLAGPPLGGALYGIASSVPFLFDALSYAVSFVLTFLMKGELRARREGPTGSLVQEVGQGVRWLLREPFVRVSVVLVGLINIDFQALMLTLIVLVGDLGASTTMTGVVLGSYGFGGLLGALAAPRLGRHLSPRSVAVGATWIWALLLLTLAMVTWAPALCPLAALIAFFGPLWNVVLVGYQYRVIPDHLLSRIKSIVLLVSWGTIPLGSLIAGYLLDQTTPRTTVLGLVALMTVIAATATLSPALRRVAT</sequence>
<dbReference type="SUPFAM" id="SSF103473">
    <property type="entry name" value="MFS general substrate transporter"/>
    <property type="match status" value="1"/>
</dbReference>
<dbReference type="EMBL" id="BAABAS010000006">
    <property type="protein sequence ID" value="GAA4232258.1"/>
    <property type="molecule type" value="Genomic_DNA"/>
</dbReference>
<dbReference type="CDD" id="cd06173">
    <property type="entry name" value="MFS_MefA_like"/>
    <property type="match status" value="1"/>
</dbReference>
<dbReference type="InterPro" id="IPR010290">
    <property type="entry name" value="TM_effector"/>
</dbReference>
<organism evidence="8 9">
    <name type="scientific">Actinomadura meridiana</name>
    <dbReference type="NCBI Taxonomy" id="559626"/>
    <lineage>
        <taxon>Bacteria</taxon>
        <taxon>Bacillati</taxon>
        <taxon>Actinomycetota</taxon>
        <taxon>Actinomycetes</taxon>
        <taxon>Streptosporangiales</taxon>
        <taxon>Thermomonosporaceae</taxon>
        <taxon>Actinomadura</taxon>
    </lineage>
</organism>
<evidence type="ECO:0000313" key="8">
    <source>
        <dbReference type="EMBL" id="GAA4232258.1"/>
    </source>
</evidence>
<feature type="transmembrane region" description="Helical" evidence="7">
    <location>
        <begin position="358"/>
        <end position="378"/>
    </location>
</feature>
<dbReference type="Gene3D" id="1.20.1250.20">
    <property type="entry name" value="MFS general substrate transporter like domains"/>
    <property type="match status" value="1"/>
</dbReference>
<evidence type="ECO:0000256" key="5">
    <source>
        <dbReference type="ARBA" id="ARBA00022989"/>
    </source>
</evidence>
<feature type="transmembrane region" description="Helical" evidence="7">
    <location>
        <begin position="264"/>
        <end position="285"/>
    </location>
</feature>
<protein>
    <submittedName>
        <fullName evidence="8">MFS transporter</fullName>
    </submittedName>
</protein>
<name>A0ABP8C2B2_9ACTN</name>
<dbReference type="Proteomes" id="UP001501710">
    <property type="component" value="Unassembled WGS sequence"/>
</dbReference>
<keyword evidence="9" id="KW-1185">Reference proteome</keyword>
<evidence type="ECO:0000313" key="9">
    <source>
        <dbReference type="Proteomes" id="UP001501710"/>
    </source>
</evidence>
<accession>A0ABP8C2B2</accession>
<dbReference type="RefSeq" id="WP_344896703.1">
    <property type="nucleotide sequence ID" value="NZ_BAABAS010000006.1"/>
</dbReference>
<dbReference type="Pfam" id="PF05977">
    <property type="entry name" value="MFS_3"/>
    <property type="match status" value="1"/>
</dbReference>
<feature type="transmembrane region" description="Helical" evidence="7">
    <location>
        <begin position="173"/>
        <end position="199"/>
    </location>
</feature>
<gene>
    <name evidence="8" type="ORF">GCM10022254_31660</name>
</gene>
<feature type="transmembrane region" description="Helical" evidence="7">
    <location>
        <begin position="384"/>
        <end position="407"/>
    </location>
</feature>
<keyword evidence="5 7" id="KW-1133">Transmembrane helix</keyword>
<dbReference type="PANTHER" id="PTHR23513">
    <property type="entry name" value="INTEGRAL MEMBRANE EFFLUX PROTEIN-RELATED"/>
    <property type="match status" value="1"/>
</dbReference>
<evidence type="ECO:0000256" key="1">
    <source>
        <dbReference type="ARBA" id="ARBA00004651"/>
    </source>
</evidence>
<keyword evidence="3" id="KW-1003">Cell membrane</keyword>
<keyword evidence="2" id="KW-0813">Transport</keyword>
<proteinExistence type="predicted"/>
<evidence type="ECO:0000256" key="6">
    <source>
        <dbReference type="ARBA" id="ARBA00023136"/>
    </source>
</evidence>